<dbReference type="PROSITE" id="PS51831">
    <property type="entry name" value="HD"/>
    <property type="match status" value="1"/>
</dbReference>
<dbReference type="AlphaFoldDB" id="A0A1E5L779"/>
<comment type="cofactor">
    <cofactor evidence="3">
        <name>Co(2+)</name>
        <dbReference type="ChEBI" id="CHEBI:48828"/>
    </cofactor>
</comment>
<evidence type="ECO:0000256" key="7">
    <source>
        <dbReference type="ARBA" id="ARBA00022801"/>
    </source>
</evidence>
<dbReference type="SUPFAM" id="SSF109604">
    <property type="entry name" value="HD-domain/PDEase-like"/>
    <property type="match status" value="1"/>
</dbReference>
<dbReference type="SMART" id="SM00471">
    <property type="entry name" value="HDc"/>
    <property type="match status" value="1"/>
</dbReference>
<evidence type="ECO:0000256" key="5">
    <source>
        <dbReference type="ARBA" id="ARBA00012964"/>
    </source>
</evidence>
<organism evidence="9 10">
    <name type="scientific">Desulfuribacillus stibiiarsenatis</name>
    <dbReference type="NCBI Taxonomy" id="1390249"/>
    <lineage>
        <taxon>Bacteria</taxon>
        <taxon>Bacillati</taxon>
        <taxon>Bacillota</taxon>
        <taxon>Desulfuribacillia</taxon>
        <taxon>Desulfuribacillales</taxon>
        <taxon>Desulfuribacillaceae</taxon>
        <taxon>Desulfuribacillus</taxon>
    </lineage>
</organism>
<dbReference type="Pfam" id="PF12917">
    <property type="entry name" value="YfbR-like"/>
    <property type="match status" value="1"/>
</dbReference>
<dbReference type="EC" id="3.1.3.89" evidence="5"/>
<dbReference type="Proteomes" id="UP000095255">
    <property type="component" value="Unassembled WGS sequence"/>
</dbReference>
<evidence type="ECO:0000256" key="1">
    <source>
        <dbReference type="ARBA" id="ARBA00001638"/>
    </source>
</evidence>
<protein>
    <recommendedName>
        <fullName evidence="5">5'-deoxynucleotidase</fullName>
        <ecNumber evidence="5">3.1.3.89</ecNumber>
    </recommendedName>
</protein>
<evidence type="ECO:0000313" key="9">
    <source>
        <dbReference type="EMBL" id="OEH85995.1"/>
    </source>
</evidence>
<feature type="domain" description="HD" evidence="8">
    <location>
        <begin position="30"/>
        <end position="142"/>
    </location>
</feature>
<dbReference type="InterPro" id="IPR039356">
    <property type="entry name" value="YfbR/HDDC2"/>
</dbReference>
<evidence type="ECO:0000313" key="10">
    <source>
        <dbReference type="Proteomes" id="UP000095255"/>
    </source>
</evidence>
<dbReference type="Gene3D" id="1.10.3210.10">
    <property type="entry name" value="Hypothetical protein af1432"/>
    <property type="match status" value="1"/>
</dbReference>
<evidence type="ECO:0000256" key="3">
    <source>
        <dbReference type="ARBA" id="ARBA00001941"/>
    </source>
</evidence>
<evidence type="ECO:0000256" key="4">
    <source>
        <dbReference type="ARBA" id="ARBA00011738"/>
    </source>
</evidence>
<dbReference type="EMBL" id="MJAT01000010">
    <property type="protein sequence ID" value="OEH85995.1"/>
    <property type="molecule type" value="Genomic_DNA"/>
</dbReference>
<dbReference type="STRING" id="1390249.BHU72_14920"/>
<comment type="caution">
    <text evidence="9">The sequence shown here is derived from an EMBL/GenBank/DDBJ whole genome shotgun (WGS) entry which is preliminary data.</text>
</comment>
<dbReference type="GO" id="GO:0046872">
    <property type="term" value="F:metal ion binding"/>
    <property type="evidence" value="ECO:0007669"/>
    <property type="project" value="UniProtKB-KW"/>
</dbReference>
<dbReference type="GO" id="GO:0002953">
    <property type="term" value="F:5'-deoxynucleotidase activity"/>
    <property type="evidence" value="ECO:0007669"/>
    <property type="project" value="UniProtKB-EC"/>
</dbReference>
<dbReference type="NCBIfam" id="NF003009">
    <property type="entry name" value="PRK03826.1"/>
    <property type="match status" value="1"/>
</dbReference>
<dbReference type="GO" id="GO:0005737">
    <property type="term" value="C:cytoplasm"/>
    <property type="evidence" value="ECO:0007669"/>
    <property type="project" value="TreeGrafter"/>
</dbReference>
<dbReference type="PANTHER" id="PTHR11845">
    <property type="entry name" value="5'-DEOXYNUCLEOTIDASE HDDC2"/>
    <property type="match status" value="1"/>
</dbReference>
<dbReference type="InterPro" id="IPR003607">
    <property type="entry name" value="HD/PDEase_dom"/>
</dbReference>
<keyword evidence="7" id="KW-0378">Hydrolase</keyword>
<sequence length="194" mass="22849">MKMSHFFAYMSRMKLIQRWGLMRNSHPENIQEHSLQVAMIAHGIAVIKNQMFNGQIIPERVAMLALFHDASEVITGDLATPIKYFNPEIKKAFQEIETVANHRLHKMLPEPLQDQYQAYFFPKQEDDQYWMIIKIADKISAYLKCLEELKVGNEEFKQAEKAILKDIRQYNLPEVEYFMDTYIPSFSLTLDELN</sequence>
<gene>
    <name evidence="9" type="ORF">BHU72_14920</name>
</gene>
<reference evidence="9 10" key="1">
    <citation type="submission" date="2016-09" db="EMBL/GenBank/DDBJ databases">
        <title>Desulfuribacillus arsenicus sp. nov., an obligately anaerobic, dissimilatory arsenic- and antimonate-reducing bacterium isolated from anoxic sediments.</title>
        <authorList>
            <person name="Abin C.A."/>
            <person name="Hollibaugh J.T."/>
        </authorList>
    </citation>
    <scope>NUCLEOTIDE SEQUENCE [LARGE SCALE GENOMIC DNA]</scope>
    <source>
        <strain evidence="9 10">MLFW-2</strain>
    </source>
</reference>
<evidence type="ECO:0000256" key="6">
    <source>
        <dbReference type="ARBA" id="ARBA00022723"/>
    </source>
</evidence>
<proteinExistence type="predicted"/>
<comment type="subunit">
    <text evidence="4">Homodimer.</text>
</comment>
<keyword evidence="10" id="KW-1185">Reference proteome</keyword>
<evidence type="ECO:0000259" key="8">
    <source>
        <dbReference type="PROSITE" id="PS51831"/>
    </source>
</evidence>
<dbReference type="PANTHER" id="PTHR11845:SF13">
    <property type="entry name" value="5'-DEOXYNUCLEOTIDASE HDDC2"/>
    <property type="match status" value="1"/>
</dbReference>
<keyword evidence="6" id="KW-0479">Metal-binding</keyword>
<comment type="cofactor">
    <cofactor evidence="2">
        <name>Mn(2+)</name>
        <dbReference type="ChEBI" id="CHEBI:29035"/>
    </cofactor>
</comment>
<name>A0A1E5L779_9FIRM</name>
<dbReference type="InterPro" id="IPR006674">
    <property type="entry name" value="HD_domain"/>
</dbReference>
<dbReference type="CDD" id="cd00077">
    <property type="entry name" value="HDc"/>
    <property type="match status" value="1"/>
</dbReference>
<accession>A0A1E5L779</accession>
<evidence type="ECO:0000256" key="2">
    <source>
        <dbReference type="ARBA" id="ARBA00001936"/>
    </source>
</evidence>
<comment type="catalytic activity">
    <reaction evidence="1">
        <text>a 2'-deoxyribonucleoside 5'-phosphate + H2O = a 2'-deoxyribonucleoside + phosphate</text>
        <dbReference type="Rhea" id="RHEA:36167"/>
        <dbReference type="ChEBI" id="CHEBI:15377"/>
        <dbReference type="ChEBI" id="CHEBI:18274"/>
        <dbReference type="ChEBI" id="CHEBI:43474"/>
        <dbReference type="ChEBI" id="CHEBI:65317"/>
        <dbReference type="EC" id="3.1.3.89"/>
    </reaction>
</comment>